<dbReference type="Gene3D" id="3.30.300.30">
    <property type="match status" value="2"/>
</dbReference>
<dbReference type="InterPro" id="IPR009081">
    <property type="entry name" value="PP-bd_ACP"/>
</dbReference>
<dbReference type="FunFam" id="1.10.1200.10:FF:000005">
    <property type="entry name" value="Nonribosomal peptide synthetase 1"/>
    <property type="match status" value="2"/>
</dbReference>
<dbReference type="SUPFAM" id="SSF47336">
    <property type="entry name" value="ACP-like"/>
    <property type="match status" value="2"/>
</dbReference>
<keyword evidence="6" id="KW-0045">Antibiotic biosynthesis</keyword>
<dbReference type="GO" id="GO:0008610">
    <property type="term" value="P:lipid biosynthetic process"/>
    <property type="evidence" value="ECO:0007669"/>
    <property type="project" value="UniProtKB-ARBA"/>
</dbReference>
<comment type="similarity">
    <text evidence="2">Belongs to the ATP-dependent AMP-binding enzyme family.</text>
</comment>
<dbReference type="Pfam" id="PF00501">
    <property type="entry name" value="AMP-binding"/>
    <property type="match status" value="1"/>
</dbReference>
<dbReference type="FunFam" id="3.40.50.980:FF:000001">
    <property type="entry name" value="Non-ribosomal peptide synthetase"/>
    <property type="match status" value="1"/>
</dbReference>
<dbReference type="GO" id="GO:0043041">
    <property type="term" value="P:amino acid activation for nonribosomal peptide biosynthetic process"/>
    <property type="evidence" value="ECO:0007669"/>
    <property type="project" value="TreeGrafter"/>
</dbReference>
<dbReference type="Gene3D" id="3.40.50.980">
    <property type="match status" value="2"/>
</dbReference>
<name>A0A0M1NJ49_9BACL</name>
<feature type="domain" description="Carrier" evidence="8">
    <location>
        <begin position="1235"/>
        <end position="1309"/>
    </location>
</feature>
<dbReference type="InterPro" id="IPR010071">
    <property type="entry name" value="AA_adenyl_dom"/>
</dbReference>
<dbReference type="InterPro" id="IPR023213">
    <property type="entry name" value="CAT-like_dom_sf"/>
</dbReference>
<dbReference type="Pfam" id="PF13193">
    <property type="entry name" value="AMP-binding_C"/>
    <property type="match status" value="2"/>
</dbReference>
<protein>
    <recommendedName>
        <fullName evidence="8">Carrier domain-containing protein</fullName>
    </recommendedName>
</protein>
<evidence type="ECO:0000256" key="5">
    <source>
        <dbReference type="ARBA" id="ARBA00022598"/>
    </source>
</evidence>
<dbReference type="PANTHER" id="PTHR45527:SF14">
    <property type="entry name" value="PLIPASTATIN SYNTHASE SUBUNIT B"/>
    <property type="match status" value="1"/>
</dbReference>
<dbReference type="Gene3D" id="1.10.1200.10">
    <property type="entry name" value="ACP-like"/>
    <property type="match status" value="2"/>
</dbReference>
<keyword evidence="7" id="KW-0511">Multifunctional enzyme</keyword>
<keyword evidence="10" id="KW-1185">Reference proteome</keyword>
<dbReference type="SUPFAM" id="SSF52777">
    <property type="entry name" value="CoA-dependent acyltransferases"/>
    <property type="match status" value="3"/>
</dbReference>
<dbReference type="FunFam" id="2.30.38.10:FF:000001">
    <property type="entry name" value="Non-ribosomal peptide synthetase PvdI"/>
    <property type="match status" value="1"/>
</dbReference>
<dbReference type="Gene3D" id="3.30.559.10">
    <property type="entry name" value="Chloramphenicol acetyltransferase-like domain"/>
    <property type="match status" value="2"/>
</dbReference>
<dbReference type="PROSITE" id="PS00012">
    <property type="entry name" value="PHOSPHOPANTETHEINE"/>
    <property type="match status" value="2"/>
</dbReference>
<evidence type="ECO:0000256" key="6">
    <source>
        <dbReference type="ARBA" id="ARBA00023194"/>
    </source>
</evidence>
<evidence type="ECO:0000313" key="10">
    <source>
        <dbReference type="Proteomes" id="UP000036932"/>
    </source>
</evidence>
<keyword evidence="3" id="KW-0596">Phosphopantetheine</keyword>
<dbReference type="SMART" id="SM00823">
    <property type="entry name" value="PKS_PP"/>
    <property type="match status" value="2"/>
</dbReference>
<dbReference type="PRINTS" id="PR00154">
    <property type="entry name" value="AMPBINDING"/>
</dbReference>
<comment type="caution">
    <text evidence="9">The sequence shown here is derived from an EMBL/GenBank/DDBJ whole genome shotgun (WGS) entry which is preliminary data.</text>
</comment>
<dbReference type="Pfam" id="PF00668">
    <property type="entry name" value="Condensation"/>
    <property type="match status" value="2"/>
</dbReference>
<evidence type="ECO:0000256" key="7">
    <source>
        <dbReference type="ARBA" id="ARBA00023268"/>
    </source>
</evidence>
<dbReference type="Gene3D" id="3.30.559.30">
    <property type="entry name" value="Nonribosomal peptide synthetase, condensation domain"/>
    <property type="match status" value="2"/>
</dbReference>
<dbReference type="InterPro" id="IPR020806">
    <property type="entry name" value="PKS_PP-bd"/>
</dbReference>
<feature type="domain" description="Carrier" evidence="8">
    <location>
        <begin position="162"/>
        <end position="238"/>
    </location>
</feature>
<organism evidence="9 10">
    <name type="scientific">Paenibacillus solani</name>
    <dbReference type="NCBI Taxonomy" id="1705565"/>
    <lineage>
        <taxon>Bacteria</taxon>
        <taxon>Bacillati</taxon>
        <taxon>Bacillota</taxon>
        <taxon>Bacilli</taxon>
        <taxon>Bacillales</taxon>
        <taxon>Paenibacillaceae</taxon>
        <taxon>Paenibacillus</taxon>
    </lineage>
</organism>
<dbReference type="InterPro" id="IPR036736">
    <property type="entry name" value="ACP-like_sf"/>
</dbReference>
<sequence>MAGAGVTRGYLNRPELTAEKFVDNPFEPGERMYRTGDLARWLPDGNLEYMGRIDEQVKIRGYRIETGEIVHGLLQHADVKEAVVIARKDERGEAYLCAYVVSVGEFDASGLRAYLKRSMPDYMVPSYLVEVEQIPLTANGKLDRKALPEPQGLVQAGSEYVAPRSETEAKLAGIWQEVLGLSQPVGIRDDFFQLGGDSIRALRLIARMEQAIGQKTNLHHLYQYPTIESFLANLSTSDQLDLAAAERALAADMEKLREQILSGPTSLAGEVEDFYPMSDIEQGMIFHTLMQSEGAVYHDQLVHELKDEHFQLERLREALHFMIQKHPILRTDFYLEADAYPLQIVRKHVEARIGLDDLTGLSGNDQDDFVKRWLAEDRKRPFDIRTAPLWRMQVFQLGGERLYLCWIVHHAILDGWSVASFMTELLNVYGMLGAGTFDWHAEAALKSTYKDYVIEQLAVKDRLDSQTFWQEELREYKRLEFPEPAKSELKQNGNYFAYTHALENGLLEDLKYSARNSGTSLRSICFAAYLYSLSMFTYDNEVLTGLVENGRPVREDGDKILGCFLNTVPVQMKIDTQMTWLQWIRNVHAKCMEMKNFGRYPLRDIMRATGVTSDDGNPFFDILFNFVDFHIYESLQETSIISSVPPGLSYERTNTKLDFSVSTTFNGLALRIVSFYPEEVVLRLLQYFERALRMTAADSSRTIHSVDFLEEEEKHQLLETFNDTKADYPKDQTIHALFEEQAERTPEAEAVIFESERLTYGELNAKANQLAQELRACGVGANRIVGIMAERSVEMIVGIMAILKAGGAYLPIDPAYPAERIAYMLEDSGARLLLVYGDAEVPQDYEGTVLNLADASLYAGDTANLSAASGPSDLAYVIYTSGSTGQPKGVMVEHSGLTNMMVALHSKYPCGEEEAYLLKTSYTFDVSLTELFGWIPGGGKVVVAAPGAERDPRELLQVIGDNRVTHINFVPSMLQLFMAEAGTSGGAAPSLQYLFIAGEAFPTEMARRACQQWPHARIENIYGPTEATIYATQEAVTAHTEKVGIGKPLPNVRTYVVDRANKLAPIGVPGELCIAGDGLARGYLNRPELTAEKFVDNPFELGERMYRTGDLARWLPDGNLEYMGRIDEQVKIRGYRIETGEIVHRLLQHVDVKEAVVVVRKDEKDEAYLCAYVVSGGAFDGSELRSYLKRSLPEYMVPSYLVEVERIPLTANGKVDRKALPEPQGLVQAGSEYVAPRSETETKMAAIWQDVLRIEQVGIQDNFFELGGDSIKAIQIVSRLSSEGLKLAVRDMFTHPTIEEVSRYLQVTTQAAAEEGTVEGEVALSPIQRWFFEQRISQSHHWNQAMMLYRADGFREALVEEVAVKLTEHHDALRMVYRQEAGKIVQMNRGTEEQAFRLHVVDVSAEEDVSAAVEREAMLVQQAMNLETGPLMQLGLFRTGSGDHLLIAIHHLVVDGVSWRILLEDFAAGYEQRLRGEVVALPGKTHSYRTWSERMGIYAQSRELLREAAYWRQEQSVNVQPLPKDGESGVARTIGSSTSMAISLSETETKNLLTGTHHAYKTEMNDVLLAALSHAGMDGARDAGYSPGGTRPRRSIG</sequence>
<evidence type="ECO:0000256" key="4">
    <source>
        <dbReference type="ARBA" id="ARBA00022553"/>
    </source>
</evidence>
<dbReference type="InterPro" id="IPR025110">
    <property type="entry name" value="AMP-bd_C"/>
</dbReference>
<keyword evidence="4" id="KW-0597">Phosphoprotein</keyword>
<dbReference type="GO" id="GO:0044550">
    <property type="term" value="P:secondary metabolite biosynthetic process"/>
    <property type="evidence" value="ECO:0007669"/>
    <property type="project" value="UniProtKB-ARBA"/>
</dbReference>
<accession>A0A0M1NJ49</accession>
<dbReference type="GO" id="GO:0016874">
    <property type="term" value="F:ligase activity"/>
    <property type="evidence" value="ECO:0007669"/>
    <property type="project" value="UniProtKB-KW"/>
</dbReference>
<dbReference type="InterPro" id="IPR001242">
    <property type="entry name" value="Condensation_dom"/>
</dbReference>
<comment type="cofactor">
    <cofactor evidence="1">
        <name>pantetheine 4'-phosphate</name>
        <dbReference type="ChEBI" id="CHEBI:47942"/>
    </cofactor>
</comment>
<dbReference type="GO" id="GO:0017000">
    <property type="term" value="P:antibiotic biosynthetic process"/>
    <property type="evidence" value="ECO:0007669"/>
    <property type="project" value="UniProtKB-KW"/>
</dbReference>
<dbReference type="SUPFAM" id="SSF56801">
    <property type="entry name" value="Acetyl-CoA synthetase-like"/>
    <property type="match status" value="2"/>
</dbReference>
<dbReference type="PANTHER" id="PTHR45527">
    <property type="entry name" value="NONRIBOSOMAL PEPTIDE SYNTHETASE"/>
    <property type="match status" value="1"/>
</dbReference>
<gene>
    <name evidence="9" type="ORF">AM231_17450</name>
</gene>
<dbReference type="EMBL" id="LIUT01000003">
    <property type="protein sequence ID" value="KOR82142.1"/>
    <property type="molecule type" value="Genomic_DNA"/>
</dbReference>
<dbReference type="InterPro" id="IPR020459">
    <property type="entry name" value="AMP-binding"/>
</dbReference>
<dbReference type="Pfam" id="PF00550">
    <property type="entry name" value="PP-binding"/>
    <property type="match status" value="2"/>
</dbReference>
<dbReference type="PROSITE" id="PS00455">
    <property type="entry name" value="AMP_BINDING"/>
    <property type="match status" value="1"/>
</dbReference>
<evidence type="ECO:0000313" key="9">
    <source>
        <dbReference type="EMBL" id="KOR82142.1"/>
    </source>
</evidence>
<evidence type="ECO:0000259" key="8">
    <source>
        <dbReference type="PROSITE" id="PS50075"/>
    </source>
</evidence>
<dbReference type="FunFam" id="3.30.300.30:FF:000010">
    <property type="entry name" value="Enterobactin synthetase component F"/>
    <property type="match status" value="2"/>
</dbReference>
<keyword evidence="5" id="KW-0436">Ligase</keyword>
<dbReference type="Proteomes" id="UP000036932">
    <property type="component" value="Unassembled WGS sequence"/>
</dbReference>
<dbReference type="InterPro" id="IPR045851">
    <property type="entry name" value="AMP-bd_C_sf"/>
</dbReference>
<evidence type="ECO:0000256" key="3">
    <source>
        <dbReference type="ARBA" id="ARBA00022450"/>
    </source>
</evidence>
<dbReference type="FunFam" id="3.40.50.12780:FF:000012">
    <property type="entry name" value="Non-ribosomal peptide synthetase"/>
    <property type="match status" value="1"/>
</dbReference>
<dbReference type="NCBIfam" id="TIGR01733">
    <property type="entry name" value="AA-adenyl-dom"/>
    <property type="match status" value="1"/>
</dbReference>
<dbReference type="PROSITE" id="PS50075">
    <property type="entry name" value="CARRIER"/>
    <property type="match status" value="2"/>
</dbReference>
<evidence type="ECO:0000256" key="1">
    <source>
        <dbReference type="ARBA" id="ARBA00001957"/>
    </source>
</evidence>
<dbReference type="Gene3D" id="2.30.38.10">
    <property type="entry name" value="Luciferase, Domain 3"/>
    <property type="match status" value="2"/>
</dbReference>
<dbReference type="GO" id="GO:0005829">
    <property type="term" value="C:cytosol"/>
    <property type="evidence" value="ECO:0007669"/>
    <property type="project" value="TreeGrafter"/>
</dbReference>
<dbReference type="GO" id="GO:0031177">
    <property type="term" value="F:phosphopantetheine binding"/>
    <property type="evidence" value="ECO:0007669"/>
    <property type="project" value="InterPro"/>
</dbReference>
<dbReference type="PATRIC" id="fig|1705565.3.peg.5417"/>
<reference evidence="10" key="1">
    <citation type="submission" date="2015-08" db="EMBL/GenBank/DDBJ databases">
        <title>Genome sequencing project for genomic taxonomy and phylogenomics of Bacillus-like bacteria.</title>
        <authorList>
            <person name="Liu B."/>
            <person name="Wang J."/>
            <person name="Zhu Y."/>
            <person name="Liu G."/>
            <person name="Chen Q."/>
            <person name="Chen Z."/>
            <person name="Lan J."/>
            <person name="Che J."/>
            <person name="Ge C."/>
            <person name="Shi H."/>
            <person name="Pan Z."/>
            <person name="Liu X."/>
        </authorList>
    </citation>
    <scope>NUCLEOTIDE SEQUENCE [LARGE SCALE GENOMIC DNA]</scope>
    <source>
        <strain evidence="10">FJAT-22460</strain>
    </source>
</reference>
<proteinExistence type="inferred from homology"/>
<dbReference type="InterPro" id="IPR020845">
    <property type="entry name" value="AMP-binding_CS"/>
</dbReference>
<evidence type="ECO:0000256" key="2">
    <source>
        <dbReference type="ARBA" id="ARBA00006432"/>
    </source>
</evidence>
<dbReference type="InterPro" id="IPR006162">
    <property type="entry name" value="Ppantetheine_attach_site"/>
</dbReference>
<dbReference type="InterPro" id="IPR000873">
    <property type="entry name" value="AMP-dep_synth/lig_dom"/>
</dbReference>